<dbReference type="SUPFAM" id="SSF50156">
    <property type="entry name" value="PDZ domain-like"/>
    <property type="match status" value="2"/>
</dbReference>
<feature type="transmembrane region" description="Helical" evidence="11">
    <location>
        <begin position="6"/>
        <end position="27"/>
    </location>
</feature>
<organism evidence="13 14">
    <name type="scientific">Paralimibaculum aggregatum</name>
    <dbReference type="NCBI Taxonomy" id="3036245"/>
    <lineage>
        <taxon>Bacteria</taxon>
        <taxon>Pseudomonadati</taxon>
        <taxon>Pseudomonadota</taxon>
        <taxon>Alphaproteobacteria</taxon>
        <taxon>Rhodobacterales</taxon>
        <taxon>Paracoccaceae</taxon>
        <taxon>Paralimibaculum</taxon>
    </lineage>
</organism>
<evidence type="ECO:0000256" key="9">
    <source>
        <dbReference type="ARBA" id="ARBA00023049"/>
    </source>
</evidence>
<evidence type="ECO:0000313" key="14">
    <source>
        <dbReference type="Proteomes" id="UP001239909"/>
    </source>
</evidence>
<comment type="cofactor">
    <cofactor evidence="1 11">
        <name>Zn(2+)</name>
        <dbReference type="ChEBI" id="CHEBI:29105"/>
    </cofactor>
</comment>
<gene>
    <name evidence="13" type="primary">rseP</name>
    <name evidence="13" type="ORF">LNKW23_28710</name>
</gene>
<evidence type="ECO:0000256" key="6">
    <source>
        <dbReference type="ARBA" id="ARBA00022801"/>
    </source>
</evidence>
<evidence type="ECO:0000256" key="8">
    <source>
        <dbReference type="ARBA" id="ARBA00022989"/>
    </source>
</evidence>
<evidence type="ECO:0000256" key="7">
    <source>
        <dbReference type="ARBA" id="ARBA00022833"/>
    </source>
</evidence>
<evidence type="ECO:0000256" key="4">
    <source>
        <dbReference type="ARBA" id="ARBA00022670"/>
    </source>
</evidence>
<dbReference type="NCBIfam" id="TIGR00054">
    <property type="entry name" value="RIP metalloprotease RseP"/>
    <property type="match status" value="1"/>
</dbReference>
<keyword evidence="14" id="KW-1185">Reference proteome</keyword>
<evidence type="ECO:0000256" key="5">
    <source>
        <dbReference type="ARBA" id="ARBA00022692"/>
    </source>
</evidence>
<evidence type="ECO:0000256" key="10">
    <source>
        <dbReference type="ARBA" id="ARBA00023136"/>
    </source>
</evidence>
<evidence type="ECO:0000259" key="12">
    <source>
        <dbReference type="PROSITE" id="PS50106"/>
    </source>
</evidence>
<feature type="transmembrane region" description="Helical" evidence="11">
    <location>
        <begin position="121"/>
        <end position="139"/>
    </location>
</feature>
<keyword evidence="6 11" id="KW-0378">Hydrolase</keyword>
<keyword evidence="10 11" id="KW-0472">Membrane</keyword>
<evidence type="ECO:0000256" key="1">
    <source>
        <dbReference type="ARBA" id="ARBA00001947"/>
    </source>
</evidence>
<dbReference type="Proteomes" id="UP001239909">
    <property type="component" value="Unassembled WGS sequence"/>
</dbReference>
<name>A0ABQ6LK72_9RHOB</name>
<dbReference type="EC" id="3.4.24.-" evidence="11"/>
<dbReference type="RefSeq" id="WP_285672451.1">
    <property type="nucleotide sequence ID" value="NZ_BSYI01000022.1"/>
</dbReference>
<dbReference type="PANTHER" id="PTHR42837">
    <property type="entry name" value="REGULATOR OF SIGMA-E PROTEASE RSEP"/>
    <property type="match status" value="1"/>
</dbReference>
<keyword evidence="11" id="KW-0479">Metal-binding</keyword>
<feature type="domain" description="PDZ" evidence="12">
    <location>
        <begin position="214"/>
        <end position="243"/>
    </location>
</feature>
<dbReference type="PANTHER" id="PTHR42837:SF2">
    <property type="entry name" value="MEMBRANE METALLOPROTEASE ARASP2, CHLOROPLASTIC-RELATED"/>
    <property type="match status" value="1"/>
</dbReference>
<protein>
    <recommendedName>
        <fullName evidence="11">Zinc metalloprotease</fullName>
        <ecNumber evidence="11">3.4.24.-</ecNumber>
    </recommendedName>
</protein>
<dbReference type="InterPro" id="IPR008915">
    <property type="entry name" value="Peptidase_M50"/>
</dbReference>
<keyword evidence="8 11" id="KW-1133">Transmembrane helix</keyword>
<evidence type="ECO:0000256" key="11">
    <source>
        <dbReference type="RuleBase" id="RU362031"/>
    </source>
</evidence>
<evidence type="ECO:0000256" key="3">
    <source>
        <dbReference type="ARBA" id="ARBA00007931"/>
    </source>
</evidence>
<dbReference type="InterPro" id="IPR004387">
    <property type="entry name" value="Pept_M50_Zn"/>
</dbReference>
<dbReference type="CDD" id="cd06163">
    <property type="entry name" value="S2P-M50_PDZ_RseP-like"/>
    <property type="match status" value="1"/>
</dbReference>
<dbReference type="InterPro" id="IPR041489">
    <property type="entry name" value="PDZ_6"/>
</dbReference>
<comment type="caution">
    <text evidence="13">The sequence shown here is derived from an EMBL/GenBank/DDBJ whole genome shotgun (WGS) entry which is preliminary data.</text>
</comment>
<reference evidence="13 14" key="1">
    <citation type="submission" date="2023-04" db="EMBL/GenBank/DDBJ databases">
        <title>Marinoamorphus aggregata gen. nov., sp. Nov., isolate from tissue of brittle star Ophioplocus japonicus.</title>
        <authorList>
            <person name="Kawano K."/>
            <person name="Sawayama S."/>
            <person name="Nakagawa S."/>
        </authorList>
    </citation>
    <scope>NUCLEOTIDE SEQUENCE [LARGE SCALE GENOMIC DNA]</scope>
    <source>
        <strain evidence="13 14">NKW23</strain>
    </source>
</reference>
<comment type="subcellular location">
    <subcellularLocation>
        <location evidence="2">Membrane</location>
        <topology evidence="2">Multi-pass membrane protein</topology>
    </subcellularLocation>
</comment>
<dbReference type="Gene3D" id="2.30.42.10">
    <property type="match status" value="2"/>
</dbReference>
<evidence type="ECO:0000256" key="2">
    <source>
        <dbReference type="ARBA" id="ARBA00004141"/>
    </source>
</evidence>
<sequence>MDLLASLWNTLTYLPPFIAVLAVVVFVHEYGHYIVGRWCGIHAEVFSIGMGKPLLRWTDRRGTRWQIAALPIGGFVKFVGDMDPASAGRRDDGELTEEQRAVAFHNAAVWRRALTVAAGPVANFILSILVFAALAMVAGRASEEPVIGQLTEHAPADVGFVAGDRVLTLDGQEITTYAEILKILHKTDGAPVPATVDRGGDVIDITVRYSLPPVIDSISPGMPASRAGVLPGDVITAINGEAVHSFFGLQMATRDLPPETEITLGIDRAGEPLELSLIPVMRERGDPETGVNMMQPTIGVRSTSRGGLVPVAVWRGPLDALEHGVDRTWNIITGTLTFFGDMIFANADLSNIGGPIRIAEMSGEQAEQGAFNFVGFIAVLSTAIGLLNLMPIPILDGGHLMFYGIEALRGRPVGGSAMQVGTMIGLCLVLSLMVFATYNDISRVLAG</sequence>
<dbReference type="InterPro" id="IPR001478">
    <property type="entry name" value="PDZ"/>
</dbReference>
<proteinExistence type="inferred from homology"/>
<feature type="transmembrane region" description="Helical" evidence="11">
    <location>
        <begin position="416"/>
        <end position="438"/>
    </location>
</feature>
<comment type="similarity">
    <text evidence="3 11">Belongs to the peptidase M50B family.</text>
</comment>
<dbReference type="Pfam" id="PF17820">
    <property type="entry name" value="PDZ_6"/>
    <property type="match status" value="1"/>
</dbReference>
<dbReference type="InterPro" id="IPR036034">
    <property type="entry name" value="PDZ_sf"/>
</dbReference>
<feature type="transmembrane region" description="Helical" evidence="11">
    <location>
        <begin position="370"/>
        <end position="395"/>
    </location>
</feature>
<keyword evidence="4" id="KW-0645">Protease</keyword>
<accession>A0ABQ6LK72</accession>
<dbReference type="PROSITE" id="PS50106">
    <property type="entry name" value="PDZ"/>
    <property type="match status" value="1"/>
</dbReference>
<keyword evidence="7 11" id="KW-0862">Zinc</keyword>
<evidence type="ECO:0000313" key="13">
    <source>
        <dbReference type="EMBL" id="GMG83658.1"/>
    </source>
</evidence>
<keyword evidence="5 11" id="KW-0812">Transmembrane</keyword>
<keyword evidence="9 11" id="KW-0482">Metalloprotease</keyword>
<dbReference type="SMART" id="SM00228">
    <property type="entry name" value="PDZ"/>
    <property type="match status" value="2"/>
</dbReference>
<dbReference type="GO" id="GO:0008237">
    <property type="term" value="F:metallopeptidase activity"/>
    <property type="evidence" value="ECO:0007669"/>
    <property type="project" value="UniProtKB-KW"/>
</dbReference>
<dbReference type="EMBL" id="BSYI01000022">
    <property type="protein sequence ID" value="GMG83658.1"/>
    <property type="molecule type" value="Genomic_DNA"/>
</dbReference>
<dbReference type="Pfam" id="PF02163">
    <property type="entry name" value="Peptidase_M50"/>
    <property type="match status" value="1"/>
</dbReference>
<dbReference type="CDD" id="cd23081">
    <property type="entry name" value="cpPDZ_EcRseP-like"/>
    <property type="match status" value="1"/>
</dbReference>